<dbReference type="OrthoDB" id="3186349at2759"/>
<organism evidence="1 2">
    <name type="scientific">Gymnopus androsaceus JB14</name>
    <dbReference type="NCBI Taxonomy" id="1447944"/>
    <lineage>
        <taxon>Eukaryota</taxon>
        <taxon>Fungi</taxon>
        <taxon>Dikarya</taxon>
        <taxon>Basidiomycota</taxon>
        <taxon>Agaricomycotina</taxon>
        <taxon>Agaricomycetes</taxon>
        <taxon>Agaricomycetidae</taxon>
        <taxon>Agaricales</taxon>
        <taxon>Marasmiineae</taxon>
        <taxon>Omphalotaceae</taxon>
        <taxon>Gymnopus</taxon>
    </lineage>
</organism>
<protein>
    <submittedName>
        <fullName evidence="1">Uncharacterized protein</fullName>
    </submittedName>
</protein>
<proteinExistence type="predicted"/>
<sequence>MTYIYQDEIVTGVTRSYLDDVPTQGLATRYELPGGGYETIPENLKIHRFVWEHALNVNRIIHRFKYAGGTFSGPKA</sequence>
<feature type="non-terminal residue" evidence="1">
    <location>
        <position position="76"/>
    </location>
</feature>
<accession>A0A6A4GTN9</accession>
<evidence type="ECO:0000313" key="2">
    <source>
        <dbReference type="Proteomes" id="UP000799118"/>
    </source>
</evidence>
<dbReference type="AlphaFoldDB" id="A0A6A4GTN9"/>
<dbReference type="Proteomes" id="UP000799118">
    <property type="component" value="Unassembled WGS sequence"/>
</dbReference>
<evidence type="ECO:0000313" key="1">
    <source>
        <dbReference type="EMBL" id="KAE9389068.1"/>
    </source>
</evidence>
<dbReference type="EMBL" id="ML769713">
    <property type="protein sequence ID" value="KAE9389068.1"/>
    <property type="molecule type" value="Genomic_DNA"/>
</dbReference>
<name>A0A6A4GTN9_9AGAR</name>
<keyword evidence="2" id="KW-1185">Reference proteome</keyword>
<gene>
    <name evidence="1" type="ORF">BT96DRAFT_760267</name>
</gene>
<reference evidence="1" key="1">
    <citation type="journal article" date="2019" name="Environ. Microbiol.">
        <title>Fungal ecological strategies reflected in gene transcription - a case study of two litter decomposers.</title>
        <authorList>
            <person name="Barbi F."/>
            <person name="Kohler A."/>
            <person name="Barry K."/>
            <person name="Baskaran P."/>
            <person name="Daum C."/>
            <person name="Fauchery L."/>
            <person name="Ihrmark K."/>
            <person name="Kuo A."/>
            <person name="LaButti K."/>
            <person name="Lipzen A."/>
            <person name="Morin E."/>
            <person name="Grigoriev I.V."/>
            <person name="Henrissat B."/>
            <person name="Lindahl B."/>
            <person name="Martin F."/>
        </authorList>
    </citation>
    <scope>NUCLEOTIDE SEQUENCE</scope>
    <source>
        <strain evidence="1">JB14</strain>
    </source>
</reference>